<accession>A0A6I0FY64</accession>
<sequence>MNIKISKEAYEKLIKEDLYFLNEHCPDSLELDHIKVIIFSSIDWYYPDKNTCTALKRIENRLKVELQKQKDAGKQFLSDQEIDGLIDSILKEE</sequence>
<organism evidence="1 2">
    <name type="scientific">Phocaeicola vulgatus</name>
    <name type="common">Bacteroides vulgatus</name>
    <dbReference type="NCBI Taxonomy" id="821"/>
    <lineage>
        <taxon>Bacteria</taxon>
        <taxon>Pseudomonadati</taxon>
        <taxon>Bacteroidota</taxon>
        <taxon>Bacteroidia</taxon>
        <taxon>Bacteroidales</taxon>
        <taxon>Bacteroidaceae</taxon>
        <taxon>Phocaeicola</taxon>
    </lineage>
</organism>
<dbReference type="EMBL" id="WCZM01000023">
    <property type="protein sequence ID" value="KAB3567459.1"/>
    <property type="molecule type" value="Genomic_DNA"/>
</dbReference>
<comment type="caution">
    <text evidence="1">The sequence shown here is derived from an EMBL/GenBank/DDBJ whole genome shotgun (WGS) entry which is preliminary data.</text>
</comment>
<proteinExistence type="predicted"/>
<dbReference type="RefSeq" id="WP_172778338.1">
    <property type="nucleotide sequence ID" value="NZ_CAXTQT010000068.1"/>
</dbReference>
<evidence type="ECO:0000313" key="2">
    <source>
        <dbReference type="Proteomes" id="UP000433382"/>
    </source>
</evidence>
<evidence type="ECO:0000313" key="1">
    <source>
        <dbReference type="EMBL" id="KAB3567459.1"/>
    </source>
</evidence>
<gene>
    <name evidence="1" type="ORF">GAY01_15245</name>
</gene>
<dbReference type="AlphaFoldDB" id="A0A6I0FY64"/>
<protein>
    <submittedName>
        <fullName evidence="1">Uncharacterized protein</fullName>
    </submittedName>
</protein>
<name>A0A6I0FY64_PHOVU</name>
<dbReference type="Proteomes" id="UP000433382">
    <property type="component" value="Unassembled WGS sequence"/>
</dbReference>
<reference evidence="1 2" key="1">
    <citation type="journal article" date="2019" name="Nat. Med.">
        <title>A library of human gut bacterial isolates paired with longitudinal multiomics data enables mechanistic microbiome research.</title>
        <authorList>
            <person name="Poyet M."/>
            <person name="Groussin M."/>
            <person name="Gibbons S.M."/>
            <person name="Avila-Pacheco J."/>
            <person name="Jiang X."/>
            <person name="Kearney S.M."/>
            <person name="Perrotta A.R."/>
            <person name="Berdy B."/>
            <person name="Zhao S."/>
            <person name="Lieberman T.D."/>
            <person name="Swanson P.K."/>
            <person name="Smith M."/>
            <person name="Roesemann S."/>
            <person name="Alexander J.E."/>
            <person name="Rich S.A."/>
            <person name="Livny J."/>
            <person name="Vlamakis H."/>
            <person name="Clish C."/>
            <person name="Bullock K."/>
            <person name="Deik A."/>
            <person name="Scott J."/>
            <person name="Pierce K.A."/>
            <person name="Xavier R.J."/>
            <person name="Alm E.J."/>
        </authorList>
    </citation>
    <scope>NUCLEOTIDE SEQUENCE [LARGE SCALE GENOMIC DNA]</scope>
    <source>
        <strain evidence="1 2">BIOML-A73</strain>
    </source>
</reference>